<reference evidence="2" key="1">
    <citation type="journal article" date="2019" name="Int. J. Syst. Evol. Microbiol.">
        <title>The Global Catalogue of Microorganisms (GCM) 10K type strain sequencing project: providing services to taxonomists for standard genome sequencing and annotation.</title>
        <authorList>
            <consortium name="The Broad Institute Genomics Platform"/>
            <consortium name="The Broad Institute Genome Sequencing Center for Infectious Disease"/>
            <person name="Wu L."/>
            <person name="Ma J."/>
        </authorList>
    </citation>
    <scope>NUCLEOTIDE SEQUENCE [LARGE SCALE GENOMIC DNA]</scope>
    <source>
        <strain evidence="2">CCUG 56608</strain>
    </source>
</reference>
<dbReference type="Pfam" id="PF06152">
    <property type="entry name" value="Phage_min_cap2"/>
    <property type="match status" value="1"/>
</dbReference>
<protein>
    <submittedName>
        <fullName evidence="1">Phage minor capsid protein</fullName>
    </submittedName>
</protein>
<dbReference type="RefSeq" id="WP_379592256.1">
    <property type="nucleotide sequence ID" value="NZ_JBHTKK010000013.1"/>
</dbReference>
<name>A0ABW3NGI0_9BACI</name>
<evidence type="ECO:0000313" key="2">
    <source>
        <dbReference type="Proteomes" id="UP001597041"/>
    </source>
</evidence>
<gene>
    <name evidence="1" type="ORF">ACFQ19_11645</name>
</gene>
<dbReference type="InterPro" id="IPR009319">
    <property type="entry name" value="Phage_A118_VSP1"/>
</dbReference>
<comment type="caution">
    <text evidence="1">The sequence shown here is derived from an EMBL/GenBank/DDBJ whole genome shotgun (WGS) entry which is preliminary data.</text>
</comment>
<evidence type="ECO:0000313" key="1">
    <source>
        <dbReference type="EMBL" id="MFD1066679.1"/>
    </source>
</evidence>
<keyword evidence="2" id="KW-1185">Reference proteome</keyword>
<organism evidence="1 2">
    <name type="scientific">Oceanobacillus locisalsi</name>
    <dbReference type="NCBI Taxonomy" id="546107"/>
    <lineage>
        <taxon>Bacteria</taxon>
        <taxon>Bacillati</taxon>
        <taxon>Bacillota</taxon>
        <taxon>Bacilli</taxon>
        <taxon>Bacillales</taxon>
        <taxon>Bacillaceae</taxon>
        <taxon>Oceanobacillus</taxon>
    </lineage>
</organism>
<accession>A0ABW3NGI0</accession>
<proteinExistence type="predicted"/>
<dbReference type="Proteomes" id="UP001597041">
    <property type="component" value="Unassembled WGS sequence"/>
</dbReference>
<sequence length="243" mass="26993">MNEDKLLKYARDISLNILERISATDLTKEKQAEKLLSEIGHILDQYSLQVDEVLPESVVNHYFNGVDGATSALKDIMDEPRPISRIIHQEAVEKISDDTLMDMHAAIRTAKANAISTVSNALENVQGDLAKGLLKGEPRKVMQQHVAKSFEAEGLTAMITKDNRKLPIDFYSMTITRSKMKTAQIEGAVQRYKENDQDLVQIIENDDSCEVCAAHRGVVVSLSGETAGYKSADEVQLPPFHPN</sequence>
<dbReference type="EMBL" id="JBHTKK010000013">
    <property type="protein sequence ID" value="MFD1066679.1"/>
    <property type="molecule type" value="Genomic_DNA"/>
</dbReference>